<dbReference type="EMBL" id="CP018866">
    <property type="protein sequence ID" value="AST93007.1"/>
    <property type="molecule type" value="Genomic_DNA"/>
</dbReference>
<dbReference type="Proteomes" id="UP000215224">
    <property type="component" value="Chromosome"/>
</dbReference>
<sequence>MIENENSDFLFQLVVNTLDQQGYYTTVVSPVLTNGNSIAVMTMPSNNYEHYYDGSYRQGYAFQVMTKHESQLVAYNTLLDIAKFLPSLKDIPSQNGSYQFEGIRVTTDPNVIAKDDKYYIFAAQFSAALFIESKE</sequence>
<proteinExistence type="predicted"/>
<protein>
    <recommendedName>
        <fullName evidence="3">Minor capsid protein</fullName>
    </recommendedName>
</protein>
<dbReference type="STRING" id="1314751.GCA_001591425_00809"/>
<name>A0A223KUH0_9BACI</name>
<dbReference type="KEGG" id="bcoh:BC6307_17930"/>
<reference evidence="1 2" key="1">
    <citation type="submission" date="2016-12" db="EMBL/GenBank/DDBJ databases">
        <title>The whole genome sequencing and assembly of Bacillus cohnii DSM 6307T strain.</title>
        <authorList>
            <person name="Lee Y.-J."/>
            <person name="Yi H."/>
            <person name="Bahn Y.-S."/>
            <person name="Kim J.F."/>
            <person name="Lee D.-W."/>
        </authorList>
    </citation>
    <scope>NUCLEOTIDE SEQUENCE [LARGE SCALE GENOMIC DNA]</scope>
    <source>
        <strain evidence="1 2">DSM 6307</strain>
    </source>
</reference>
<evidence type="ECO:0000313" key="2">
    <source>
        <dbReference type="Proteomes" id="UP000215224"/>
    </source>
</evidence>
<gene>
    <name evidence="1" type="ORF">BC6307_17930</name>
</gene>
<accession>A0A223KUH0</accession>
<keyword evidence="2" id="KW-1185">Reference proteome</keyword>
<evidence type="ECO:0008006" key="3">
    <source>
        <dbReference type="Google" id="ProtNLM"/>
    </source>
</evidence>
<organism evidence="1 2">
    <name type="scientific">Sutcliffiella cohnii</name>
    <dbReference type="NCBI Taxonomy" id="33932"/>
    <lineage>
        <taxon>Bacteria</taxon>
        <taxon>Bacillati</taxon>
        <taxon>Bacillota</taxon>
        <taxon>Bacilli</taxon>
        <taxon>Bacillales</taxon>
        <taxon>Bacillaceae</taxon>
        <taxon>Sutcliffiella</taxon>
    </lineage>
</organism>
<dbReference type="AlphaFoldDB" id="A0A223KUH0"/>
<evidence type="ECO:0000313" key="1">
    <source>
        <dbReference type="EMBL" id="AST93007.1"/>
    </source>
</evidence>
<dbReference type="RefSeq" id="WP_066412450.1">
    <property type="nucleotide sequence ID" value="NZ_CP018866.1"/>
</dbReference>